<dbReference type="PANTHER" id="PTHR43900">
    <property type="entry name" value="GLUTATHIONE S-TRANSFERASE RHO"/>
    <property type="match status" value="1"/>
</dbReference>
<dbReference type="SUPFAM" id="SSF47616">
    <property type="entry name" value="GST C-terminal domain-like"/>
    <property type="match status" value="1"/>
</dbReference>
<name>A0A5C3QI87_9AGAR</name>
<sequence>MVLTLYGFSVPGYPVSTCTTRVAVTLHEKKVPFNFISVDLQKGEHTTAEYTEKQPFQQIPYIVEDDGFTLNEARAINRYIAIKYADQGTPGLVPPSDDLKALAKFDQAVSVEMTNFDSLMARIVYEGPIKELLGLEGDRGLIKTLMEQAGPKLDAYERILSKQKYLAGNDLTIADLHHLPTDELLPLIGLDTLDNPAHPSVARWWNEIRSRPAWKAVKEGFSSVEKYD</sequence>
<comment type="catalytic activity">
    <reaction evidence="3">
        <text>RX + glutathione = an S-substituted glutathione + a halide anion + H(+)</text>
        <dbReference type="Rhea" id="RHEA:16437"/>
        <dbReference type="ChEBI" id="CHEBI:15378"/>
        <dbReference type="ChEBI" id="CHEBI:16042"/>
        <dbReference type="ChEBI" id="CHEBI:17792"/>
        <dbReference type="ChEBI" id="CHEBI:57925"/>
        <dbReference type="ChEBI" id="CHEBI:90779"/>
        <dbReference type="EC" id="2.5.1.18"/>
    </reaction>
</comment>
<keyword evidence="2 7" id="KW-0808">Transferase</keyword>
<dbReference type="STRING" id="1884261.A0A5C3QI87"/>
<dbReference type="InterPro" id="IPR010987">
    <property type="entry name" value="Glutathione-S-Trfase_C-like"/>
</dbReference>
<dbReference type="Proteomes" id="UP000305067">
    <property type="component" value="Unassembled WGS sequence"/>
</dbReference>
<evidence type="ECO:0000313" key="7">
    <source>
        <dbReference type="EMBL" id="TFL01217.1"/>
    </source>
</evidence>
<evidence type="ECO:0000256" key="1">
    <source>
        <dbReference type="ARBA" id="ARBA00012452"/>
    </source>
</evidence>
<dbReference type="AlphaFoldDB" id="A0A5C3QI87"/>
<dbReference type="GO" id="GO:0043295">
    <property type="term" value="F:glutathione binding"/>
    <property type="evidence" value="ECO:0007669"/>
    <property type="project" value="TreeGrafter"/>
</dbReference>
<gene>
    <name evidence="7" type="ORF">BDV98DRAFT_548704</name>
</gene>
<dbReference type="InterPro" id="IPR004045">
    <property type="entry name" value="Glutathione_S-Trfase_N"/>
</dbReference>
<evidence type="ECO:0000256" key="3">
    <source>
        <dbReference type="ARBA" id="ARBA00047960"/>
    </source>
</evidence>
<evidence type="ECO:0000256" key="4">
    <source>
        <dbReference type="RuleBase" id="RU003494"/>
    </source>
</evidence>
<dbReference type="OrthoDB" id="249703at2759"/>
<dbReference type="InterPro" id="IPR036249">
    <property type="entry name" value="Thioredoxin-like_sf"/>
</dbReference>
<dbReference type="InterPro" id="IPR004046">
    <property type="entry name" value="GST_C"/>
</dbReference>
<protein>
    <recommendedName>
        <fullName evidence="1">glutathione transferase</fullName>
        <ecNumber evidence="1">2.5.1.18</ecNumber>
    </recommendedName>
</protein>
<dbReference type="Pfam" id="PF02798">
    <property type="entry name" value="GST_N"/>
    <property type="match status" value="1"/>
</dbReference>
<dbReference type="Pfam" id="PF00043">
    <property type="entry name" value="GST_C"/>
    <property type="match status" value="1"/>
</dbReference>
<dbReference type="FunFam" id="3.40.30.10:FF:000016">
    <property type="entry name" value="Glutathione S-transferase F2"/>
    <property type="match status" value="1"/>
</dbReference>
<dbReference type="SUPFAM" id="SSF52833">
    <property type="entry name" value="Thioredoxin-like"/>
    <property type="match status" value="1"/>
</dbReference>
<evidence type="ECO:0000259" key="5">
    <source>
        <dbReference type="PROSITE" id="PS50404"/>
    </source>
</evidence>
<dbReference type="GO" id="GO:0004364">
    <property type="term" value="F:glutathione transferase activity"/>
    <property type="evidence" value="ECO:0007669"/>
    <property type="project" value="UniProtKB-EC"/>
</dbReference>
<dbReference type="GO" id="GO:0005737">
    <property type="term" value="C:cytoplasm"/>
    <property type="evidence" value="ECO:0007669"/>
    <property type="project" value="TreeGrafter"/>
</dbReference>
<accession>A0A5C3QI87</accession>
<dbReference type="PANTHER" id="PTHR43900:SF3">
    <property type="entry name" value="GLUTATHIONE S-TRANSFERASE RHO"/>
    <property type="match status" value="1"/>
</dbReference>
<organism evidence="7 8">
    <name type="scientific">Pterulicium gracile</name>
    <dbReference type="NCBI Taxonomy" id="1884261"/>
    <lineage>
        <taxon>Eukaryota</taxon>
        <taxon>Fungi</taxon>
        <taxon>Dikarya</taxon>
        <taxon>Basidiomycota</taxon>
        <taxon>Agaricomycotina</taxon>
        <taxon>Agaricomycetes</taxon>
        <taxon>Agaricomycetidae</taxon>
        <taxon>Agaricales</taxon>
        <taxon>Pleurotineae</taxon>
        <taxon>Pterulaceae</taxon>
        <taxon>Pterulicium</taxon>
    </lineage>
</organism>
<dbReference type="InterPro" id="IPR036282">
    <property type="entry name" value="Glutathione-S-Trfase_C_sf"/>
</dbReference>
<proteinExistence type="inferred from homology"/>
<dbReference type="InterPro" id="IPR040079">
    <property type="entry name" value="Glutathione_S-Trfase"/>
</dbReference>
<dbReference type="PROSITE" id="PS50404">
    <property type="entry name" value="GST_NTER"/>
    <property type="match status" value="1"/>
</dbReference>
<evidence type="ECO:0000256" key="2">
    <source>
        <dbReference type="ARBA" id="ARBA00022679"/>
    </source>
</evidence>
<dbReference type="EC" id="2.5.1.18" evidence="1"/>
<dbReference type="Gene3D" id="1.20.1050.10">
    <property type="match status" value="1"/>
</dbReference>
<dbReference type="PROSITE" id="PS50405">
    <property type="entry name" value="GST_CTER"/>
    <property type="match status" value="1"/>
</dbReference>
<dbReference type="SFLD" id="SFLDS00019">
    <property type="entry name" value="Glutathione_Transferase_(cytos"/>
    <property type="match status" value="1"/>
</dbReference>
<comment type="similarity">
    <text evidence="4">Belongs to the GST superfamily.</text>
</comment>
<reference evidence="7 8" key="1">
    <citation type="journal article" date="2019" name="Nat. Ecol. Evol.">
        <title>Megaphylogeny resolves global patterns of mushroom evolution.</title>
        <authorList>
            <person name="Varga T."/>
            <person name="Krizsan K."/>
            <person name="Foldi C."/>
            <person name="Dima B."/>
            <person name="Sanchez-Garcia M."/>
            <person name="Sanchez-Ramirez S."/>
            <person name="Szollosi G.J."/>
            <person name="Szarkandi J.G."/>
            <person name="Papp V."/>
            <person name="Albert L."/>
            <person name="Andreopoulos W."/>
            <person name="Angelini C."/>
            <person name="Antonin V."/>
            <person name="Barry K.W."/>
            <person name="Bougher N.L."/>
            <person name="Buchanan P."/>
            <person name="Buyck B."/>
            <person name="Bense V."/>
            <person name="Catcheside P."/>
            <person name="Chovatia M."/>
            <person name="Cooper J."/>
            <person name="Damon W."/>
            <person name="Desjardin D."/>
            <person name="Finy P."/>
            <person name="Geml J."/>
            <person name="Haridas S."/>
            <person name="Hughes K."/>
            <person name="Justo A."/>
            <person name="Karasinski D."/>
            <person name="Kautmanova I."/>
            <person name="Kiss B."/>
            <person name="Kocsube S."/>
            <person name="Kotiranta H."/>
            <person name="LaButti K.M."/>
            <person name="Lechner B.E."/>
            <person name="Liimatainen K."/>
            <person name="Lipzen A."/>
            <person name="Lukacs Z."/>
            <person name="Mihaltcheva S."/>
            <person name="Morgado L.N."/>
            <person name="Niskanen T."/>
            <person name="Noordeloos M.E."/>
            <person name="Ohm R.A."/>
            <person name="Ortiz-Santana B."/>
            <person name="Ovrebo C."/>
            <person name="Racz N."/>
            <person name="Riley R."/>
            <person name="Savchenko A."/>
            <person name="Shiryaev A."/>
            <person name="Soop K."/>
            <person name="Spirin V."/>
            <person name="Szebenyi C."/>
            <person name="Tomsovsky M."/>
            <person name="Tulloss R.E."/>
            <person name="Uehling J."/>
            <person name="Grigoriev I.V."/>
            <person name="Vagvolgyi C."/>
            <person name="Papp T."/>
            <person name="Martin F.M."/>
            <person name="Miettinen O."/>
            <person name="Hibbett D.S."/>
            <person name="Nagy L.G."/>
        </authorList>
    </citation>
    <scope>NUCLEOTIDE SEQUENCE [LARGE SCALE GENOMIC DNA]</scope>
    <source>
        <strain evidence="7 8">CBS 309.79</strain>
    </source>
</reference>
<dbReference type="EMBL" id="ML178825">
    <property type="protein sequence ID" value="TFL01217.1"/>
    <property type="molecule type" value="Genomic_DNA"/>
</dbReference>
<dbReference type="Gene3D" id="3.40.30.10">
    <property type="entry name" value="Glutaredoxin"/>
    <property type="match status" value="1"/>
</dbReference>
<evidence type="ECO:0000313" key="8">
    <source>
        <dbReference type="Proteomes" id="UP000305067"/>
    </source>
</evidence>
<evidence type="ECO:0000259" key="6">
    <source>
        <dbReference type="PROSITE" id="PS50405"/>
    </source>
</evidence>
<feature type="domain" description="GST C-terminal" evidence="6">
    <location>
        <begin position="98"/>
        <end position="228"/>
    </location>
</feature>
<dbReference type="SFLD" id="SFLDG00358">
    <property type="entry name" value="Main_(cytGST)"/>
    <property type="match status" value="1"/>
</dbReference>
<dbReference type="GO" id="GO:0006749">
    <property type="term" value="P:glutathione metabolic process"/>
    <property type="evidence" value="ECO:0007669"/>
    <property type="project" value="TreeGrafter"/>
</dbReference>
<keyword evidence="8" id="KW-1185">Reference proteome</keyword>
<feature type="domain" description="GST N-terminal" evidence="5">
    <location>
        <begin position="6"/>
        <end position="88"/>
    </location>
</feature>